<accession>A0ABQ2ZH61</accession>
<dbReference type="EMBL" id="BMUU01000001">
    <property type="protein sequence ID" value="GGY13138.1"/>
    <property type="molecule type" value="Genomic_DNA"/>
</dbReference>
<dbReference type="GeneID" id="96288101"/>
<evidence type="ECO:0008006" key="3">
    <source>
        <dbReference type="Google" id="ProtNLM"/>
    </source>
</evidence>
<sequence>MRRYWGRLSWLHMLRGGARRVDVVRNSGVAPCVRSHVPSGDNQYAGRSLGRQVQSERILEGDQVVITP</sequence>
<evidence type="ECO:0000313" key="1">
    <source>
        <dbReference type="EMBL" id="GGY13138.1"/>
    </source>
</evidence>
<evidence type="ECO:0000313" key="2">
    <source>
        <dbReference type="Proteomes" id="UP000600946"/>
    </source>
</evidence>
<dbReference type="Proteomes" id="UP000600946">
    <property type="component" value="Unassembled WGS sequence"/>
</dbReference>
<proteinExistence type="predicted"/>
<keyword evidence="2" id="KW-1185">Reference proteome</keyword>
<gene>
    <name evidence="1" type="ORF">GCM10010326_00390</name>
</gene>
<organism evidence="1 2">
    <name type="scientific">Streptomyces xanthochromogenes</name>
    <dbReference type="NCBI Taxonomy" id="67384"/>
    <lineage>
        <taxon>Bacteria</taxon>
        <taxon>Bacillati</taxon>
        <taxon>Actinomycetota</taxon>
        <taxon>Actinomycetes</taxon>
        <taxon>Kitasatosporales</taxon>
        <taxon>Streptomycetaceae</taxon>
        <taxon>Streptomyces</taxon>
    </lineage>
</organism>
<reference evidence="2" key="1">
    <citation type="journal article" date="2019" name="Int. J. Syst. Evol. Microbiol.">
        <title>The Global Catalogue of Microorganisms (GCM) 10K type strain sequencing project: providing services to taxonomists for standard genome sequencing and annotation.</title>
        <authorList>
            <consortium name="The Broad Institute Genomics Platform"/>
            <consortium name="The Broad Institute Genome Sequencing Center for Infectious Disease"/>
            <person name="Wu L."/>
            <person name="Ma J."/>
        </authorList>
    </citation>
    <scope>NUCLEOTIDE SEQUENCE [LARGE SCALE GENOMIC DNA]</scope>
    <source>
        <strain evidence="2">JCM 4594</strain>
    </source>
</reference>
<comment type="caution">
    <text evidence="1">The sequence shown here is derived from an EMBL/GenBank/DDBJ whole genome shotgun (WGS) entry which is preliminary data.</text>
</comment>
<name>A0ABQ2ZH61_9ACTN</name>
<dbReference type="RefSeq" id="WP_190025736.1">
    <property type="nucleotide sequence ID" value="NZ_BMUU01000001.1"/>
</dbReference>
<protein>
    <recommendedName>
        <fullName evidence="3">MOSC domain-containing protein</fullName>
    </recommendedName>
</protein>